<accession>A0A1Y1V8I3</accession>
<dbReference type="GO" id="GO:0008061">
    <property type="term" value="F:chitin binding"/>
    <property type="evidence" value="ECO:0007669"/>
    <property type="project" value="UniProtKB-UniRule"/>
</dbReference>
<dbReference type="CDD" id="cd00035">
    <property type="entry name" value="ChtBD1"/>
    <property type="match status" value="1"/>
</dbReference>
<protein>
    <recommendedName>
        <fullName evidence="8">Chitin-binding type-1 domain-containing protein</fullName>
    </recommendedName>
</protein>
<comment type="caution">
    <text evidence="9">The sequence shown here is derived from an EMBL/GenBank/DDBJ whole genome shotgun (WGS) entry which is preliminary data.</text>
</comment>
<dbReference type="GO" id="GO:0046872">
    <property type="term" value="F:metal ion binding"/>
    <property type="evidence" value="ECO:0007669"/>
    <property type="project" value="UniProtKB-KW"/>
</dbReference>
<keyword evidence="3" id="KW-0479">Metal-binding</keyword>
<dbReference type="InterPro" id="IPR001002">
    <property type="entry name" value="Chitin-bd_1"/>
</dbReference>
<comment type="caution">
    <text evidence="7">Lacks conserved residue(s) required for the propagation of feature annotation.</text>
</comment>
<evidence type="ECO:0000259" key="8">
    <source>
        <dbReference type="PROSITE" id="PS50941"/>
    </source>
</evidence>
<keyword evidence="10" id="KW-1185">Reference proteome</keyword>
<dbReference type="PANTHER" id="PTHR46471:SF2">
    <property type="entry name" value="CHITIN DEACETYLASE-RELATED"/>
    <property type="match status" value="1"/>
</dbReference>
<dbReference type="PROSITE" id="PS00026">
    <property type="entry name" value="CHIT_BIND_I_1"/>
    <property type="match status" value="1"/>
</dbReference>
<dbReference type="PROSITE" id="PS50231">
    <property type="entry name" value="RICIN_B_LECTIN"/>
    <property type="match status" value="1"/>
</dbReference>
<dbReference type="SUPFAM" id="SSF57016">
    <property type="entry name" value="Plant lectins/antimicrobial peptides"/>
    <property type="match status" value="1"/>
</dbReference>
<proteinExistence type="predicted"/>
<evidence type="ECO:0000313" key="9">
    <source>
        <dbReference type="EMBL" id="ORX49023.1"/>
    </source>
</evidence>
<dbReference type="PRINTS" id="PR00451">
    <property type="entry name" value="CHITINBINDNG"/>
</dbReference>
<feature type="disulfide bond" evidence="7">
    <location>
        <begin position="54"/>
        <end position="66"/>
    </location>
</feature>
<reference evidence="9 10" key="2">
    <citation type="submission" date="2016-08" db="EMBL/GenBank/DDBJ databases">
        <title>Pervasive Adenine N6-methylation of Active Genes in Fungi.</title>
        <authorList>
            <consortium name="DOE Joint Genome Institute"/>
            <person name="Mondo S.J."/>
            <person name="Dannebaum R.O."/>
            <person name="Kuo R.C."/>
            <person name="Labutti K."/>
            <person name="Haridas S."/>
            <person name="Kuo A."/>
            <person name="Salamov A."/>
            <person name="Ahrendt S.R."/>
            <person name="Lipzen A."/>
            <person name="Sullivan W."/>
            <person name="Andreopoulos W.B."/>
            <person name="Clum A."/>
            <person name="Lindquist E."/>
            <person name="Daum C."/>
            <person name="Ramamoorthy G.K."/>
            <person name="Gryganskyi A."/>
            <person name="Culley D."/>
            <person name="Magnuson J.K."/>
            <person name="James T.Y."/>
            <person name="O'Malley M.A."/>
            <person name="Stajich J.E."/>
            <person name="Spatafora J.W."/>
            <person name="Visel A."/>
            <person name="Grigoriev I.V."/>
        </authorList>
    </citation>
    <scope>NUCLEOTIDE SEQUENCE [LARGE SCALE GENOMIC DNA]</scope>
    <source>
        <strain evidence="10">finn</strain>
    </source>
</reference>
<evidence type="ECO:0000313" key="10">
    <source>
        <dbReference type="Proteomes" id="UP000193719"/>
    </source>
</evidence>
<evidence type="ECO:0000256" key="7">
    <source>
        <dbReference type="PROSITE-ProRule" id="PRU00261"/>
    </source>
</evidence>
<dbReference type="InterPro" id="IPR018371">
    <property type="entry name" value="Chitin-binding_1_CS"/>
</dbReference>
<keyword evidence="7" id="KW-1015">Disulfide bond</keyword>
<dbReference type="Proteomes" id="UP000193719">
    <property type="component" value="Unassembled WGS sequence"/>
</dbReference>
<evidence type="ECO:0000256" key="4">
    <source>
        <dbReference type="ARBA" id="ARBA00022729"/>
    </source>
</evidence>
<comment type="cofactor">
    <cofactor evidence="1">
        <name>Co(2+)</name>
        <dbReference type="ChEBI" id="CHEBI:48828"/>
    </cofactor>
</comment>
<dbReference type="PANTHER" id="PTHR46471">
    <property type="entry name" value="CHITIN DEACETYLASE"/>
    <property type="match status" value="1"/>
</dbReference>
<dbReference type="OrthoDB" id="10669103at2759"/>
<dbReference type="Gene3D" id="3.30.60.10">
    <property type="entry name" value="Endochitinase-like"/>
    <property type="match status" value="1"/>
</dbReference>
<gene>
    <name evidence="9" type="ORF">BCR36DRAFT_292216</name>
</gene>
<evidence type="ECO:0000256" key="6">
    <source>
        <dbReference type="ARBA" id="ARBA00023277"/>
    </source>
</evidence>
<dbReference type="AlphaFoldDB" id="A0A1Y1V8I3"/>
<keyword evidence="4" id="KW-0732">Signal</keyword>
<dbReference type="PROSITE" id="PS50941">
    <property type="entry name" value="CHIT_BIND_I_2"/>
    <property type="match status" value="1"/>
</dbReference>
<dbReference type="Pfam" id="PF00187">
    <property type="entry name" value="Chitin_bind_1"/>
    <property type="match status" value="1"/>
</dbReference>
<dbReference type="InterPro" id="IPR036861">
    <property type="entry name" value="Endochitinase-like_sf"/>
</dbReference>
<dbReference type="SMART" id="SM00270">
    <property type="entry name" value="ChtBD1"/>
    <property type="match status" value="1"/>
</dbReference>
<dbReference type="EMBL" id="MCFH01000025">
    <property type="protein sequence ID" value="ORX49023.1"/>
    <property type="molecule type" value="Genomic_DNA"/>
</dbReference>
<evidence type="ECO:0000256" key="3">
    <source>
        <dbReference type="ARBA" id="ARBA00022723"/>
    </source>
</evidence>
<keyword evidence="2 7" id="KW-0147">Chitin-binding</keyword>
<keyword evidence="6" id="KW-0119">Carbohydrate metabolism</keyword>
<evidence type="ECO:0000256" key="5">
    <source>
        <dbReference type="ARBA" id="ARBA00022801"/>
    </source>
</evidence>
<organism evidence="9 10">
    <name type="scientific">Piromyces finnis</name>
    <dbReference type="NCBI Taxonomy" id="1754191"/>
    <lineage>
        <taxon>Eukaryota</taxon>
        <taxon>Fungi</taxon>
        <taxon>Fungi incertae sedis</taxon>
        <taxon>Chytridiomycota</taxon>
        <taxon>Chytridiomycota incertae sedis</taxon>
        <taxon>Neocallimastigomycetes</taxon>
        <taxon>Neocallimastigales</taxon>
        <taxon>Neocallimastigaceae</taxon>
        <taxon>Piromyces</taxon>
    </lineage>
</organism>
<dbReference type="GO" id="GO:0016787">
    <property type="term" value="F:hydrolase activity"/>
    <property type="evidence" value="ECO:0007669"/>
    <property type="project" value="UniProtKB-KW"/>
</dbReference>
<dbReference type="STRING" id="1754191.A0A1Y1V8I3"/>
<feature type="disulfide bond" evidence="7">
    <location>
        <begin position="59"/>
        <end position="73"/>
    </location>
</feature>
<feature type="domain" description="Chitin-binding type-1" evidence="8">
    <location>
        <begin position="43"/>
        <end position="85"/>
    </location>
</feature>
<reference evidence="9 10" key="1">
    <citation type="submission" date="2016-08" db="EMBL/GenBank/DDBJ databases">
        <title>Genomes of anaerobic fungi encode conserved fungal cellulosomes for biomass hydrolysis.</title>
        <authorList>
            <consortium name="DOE Joint Genome Institute"/>
            <person name="Haitjema C.H."/>
            <person name="Gilmore S.P."/>
            <person name="Henske J.K."/>
            <person name="Solomon K.V."/>
            <person name="De Groot R."/>
            <person name="Kuo A."/>
            <person name="Mondo S.J."/>
            <person name="Salamov A.A."/>
            <person name="Labutti K."/>
            <person name="Zhao Z."/>
            <person name="Chiniquy J."/>
            <person name="Barry K."/>
            <person name="Brewer H.M."/>
            <person name="Purvine S.O."/>
            <person name="Wright A.T."/>
            <person name="Boxma B."/>
            <person name="Van Alen T."/>
            <person name="Hackstein J.H."/>
            <person name="Baker S.E."/>
            <person name="Grigoriev I.V."/>
            <person name="O'Malley M.A."/>
        </authorList>
    </citation>
    <scope>NUCLEOTIDE SEQUENCE [LARGE SCALE GENOMIC DNA]</scope>
    <source>
        <strain evidence="10">finn</strain>
    </source>
</reference>
<name>A0A1Y1V8I3_9FUNG</name>
<sequence>MSDSLCLGLFPSGNEGEIRVNLNECNTNTNDQHWEITTKLPDDGRCGKDFRKSCPNGQCCSKYGWCGTTKDYCSTGCQKSYGTCK</sequence>
<evidence type="ECO:0000256" key="2">
    <source>
        <dbReference type="ARBA" id="ARBA00022669"/>
    </source>
</evidence>
<keyword evidence="5" id="KW-0378">Hydrolase</keyword>
<evidence type="ECO:0000256" key="1">
    <source>
        <dbReference type="ARBA" id="ARBA00001941"/>
    </source>
</evidence>